<organism evidence="1">
    <name type="scientific">marine sediment metagenome</name>
    <dbReference type="NCBI Taxonomy" id="412755"/>
    <lineage>
        <taxon>unclassified sequences</taxon>
        <taxon>metagenomes</taxon>
        <taxon>ecological metagenomes</taxon>
    </lineage>
</organism>
<dbReference type="EMBL" id="LAZR01007023">
    <property type="protein sequence ID" value="KKM87973.1"/>
    <property type="molecule type" value="Genomic_DNA"/>
</dbReference>
<evidence type="ECO:0000313" key="1">
    <source>
        <dbReference type="EMBL" id="KKM87973.1"/>
    </source>
</evidence>
<evidence type="ECO:0008006" key="2">
    <source>
        <dbReference type="Google" id="ProtNLM"/>
    </source>
</evidence>
<accession>A0A0F9L2D2</accession>
<sequence length="85" mass="9572">MNKRRSNLRKHSKALAGLPVLSQIEIAARWKLGPDTVRKLIKVHNIPTVPGPWKRARYVISDIWRVEGVSAAMMGDPGHHEALLM</sequence>
<name>A0A0F9L2D2_9ZZZZ</name>
<proteinExistence type="predicted"/>
<reference evidence="1" key="1">
    <citation type="journal article" date="2015" name="Nature">
        <title>Complex archaea that bridge the gap between prokaryotes and eukaryotes.</title>
        <authorList>
            <person name="Spang A."/>
            <person name="Saw J.H."/>
            <person name="Jorgensen S.L."/>
            <person name="Zaremba-Niedzwiedzka K."/>
            <person name="Martijn J."/>
            <person name="Lind A.E."/>
            <person name="van Eijk R."/>
            <person name="Schleper C."/>
            <person name="Guy L."/>
            <person name="Ettema T.J."/>
        </authorList>
    </citation>
    <scope>NUCLEOTIDE SEQUENCE</scope>
</reference>
<dbReference type="AlphaFoldDB" id="A0A0F9L2D2"/>
<comment type="caution">
    <text evidence="1">The sequence shown here is derived from an EMBL/GenBank/DDBJ whole genome shotgun (WGS) entry which is preliminary data.</text>
</comment>
<gene>
    <name evidence="1" type="ORF">LCGC14_1263540</name>
</gene>
<protein>
    <recommendedName>
        <fullName evidence="2">Helix-turn-helix domain-containing protein</fullName>
    </recommendedName>
</protein>